<dbReference type="KEGG" id="xyk:GT347_12410"/>
<reference evidence="3 4" key="1">
    <citation type="submission" date="2020-01" db="EMBL/GenBank/DDBJ databases">
        <title>Genome sequencing of strain KACC 21265.</title>
        <authorList>
            <person name="Heo J."/>
            <person name="Kim S.-J."/>
            <person name="Kim J.-S."/>
            <person name="Hong S.-B."/>
            <person name="Kwon S.-W."/>
        </authorList>
    </citation>
    <scope>NUCLEOTIDE SEQUENCE [LARGE SCALE GENOMIC DNA]</scope>
    <source>
        <strain evidence="3 4">KACC 21265</strain>
    </source>
</reference>
<dbReference type="PANTHER" id="PTHR30251">
    <property type="entry name" value="PILUS ASSEMBLY CHAPERONE"/>
    <property type="match status" value="1"/>
</dbReference>
<sequence length="238" mass="26058">MRRSAALLALAACGWAAAAAQNASSGLVPDAAVLLVSEDGGQAQIGLQNRDPRPLLLYSRIYDVDEGDRALKLVPLPSVARVEPQARQVVRFVLERPEQPLVAQHFKRVTFEGIPPRSTARDRSQVQLNIRYDLPVVISPRGLEPDDAPWRRLLLGTEGRELVLRNPSAYVVRLARETLLLPAQRPLELLGRTFILPGEVLHAALPADLDPASLSAVRLFPTTLHGFAAAPYDAAIRR</sequence>
<dbReference type="GO" id="GO:0071555">
    <property type="term" value="P:cell wall organization"/>
    <property type="evidence" value="ECO:0007669"/>
    <property type="project" value="InterPro"/>
</dbReference>
<proteinExistence type="predicted"/>
<gene>
    <name evidence="3" type="ORF">GT347_12410</name>
</gene>
<dbReference type="InterPro" id="IPR013783">
    <property type="entry name" value="Ig-like_fold"/>
</dbReference>
<evidence type="ECO:0000256" key="1">
    <source>
        <dbReference type="SAM" id="SignalP"/>
    </source>
</evidence>
<feature type="signal peptide" evidence="1">
    <location>
        <begin position="1"/>
        <end position="18"/>
    </location>
</feature>
<dbReference type="Proteomes" id="UP000464787">
    <property type="component" value="Chromosome"/>
</dbReference>
<dbReference type="RefSeq" id="WP_160552240.1">
    <property type="nucleotide sequence ID" value="NZ_CP047650.1"/>
</dbReference>
<protein>
    <submittedName>
        <fullName evidence="3">Fimbria/pilus periplasmic chaperone</fullName>
    </submittedName>
</protein>
<dbReference type="AlphaFoldDB" id="A0A857J663"/>
<keyword evidence="1" id="KW-0732">Signal</keyword>
<dbReference type="NCBIfam" id="NF007392">
    <property type="entry name" value="PRK09918.1"/>
    <property type="match status" value="1"/>
</dbReference>
<dbReference type="PANTHER" id="PTHR30251:SF3">
    <property type="entry name" value="FIMBRIAL CHAPARONE PROTEIN"/>
    <property type="match status" value="1"/>
</dbReference>
<dbReference type="EMBL" id="CP047650">
    <property type="protein sequence ID" value="QHI98723.1"/>
    <property type="molecule type" value="Genomic_DNA"/>
</dbReference>
<dbReference type="InterPro" id="IPR050643">
    <property type="entry name" value="Periplasmic_pilus_chap"/>
</dbReference>
<dbReference type="SUPFAM" id="SSF49354">
    <property type="entry name" value="PapD-like"/>
    <property type="match status" value="1"/>
</dbReference>
<dbReference type="InterPro" id="IPR016147">
    <property type="entry name" value="Pili_assmbl_chaperone_N"/>
</dbReference>
<dbReference type="InterPro" id="IPR008962">
    <property type="entry name" value="PapD-like_sf"/>
</dbReference>
<dbReference type="GO" id="GO:0030288">
    <property type="term" value="C:outer membrane-bounded periplasmic space"/>
    <property type="evidence" value="ECO:0007669"/>
    <property type="project" value="InterPro"/>
</dbReference>
<feature type="chain" id="PRO_5032837756" evidence="1">
    <location>
        <begin position="19"/>
        <end position="238"/>
    </location>
</feature>
<keyword evidence="4" id="KW-1185">Reference proteome</keyword>
<accession>A0A857J663</accession>
<evidence type="ECO:0000313" key="4">
    <source>
        <dbReference type="Proteomes" id="UP000464787"/>
    </source>
</evidence>
<dbReference type="Pfam" id="PF00345">
    <property type="entry name" value="PapD_N"/>
    <property type="match status" value="1"/>
</dbReference>
<dbReference type="Gene3D" id="2.60.40.10">
    <property type="entry name" value="Immunoglobulins"/>
    <property type="match status" value="1"/>
</dbReference>
<evidence type="ECO:0000259" key="2">
    <source>
        <dbReference type="Pfam" id="PF00345"/>
    </source>
</evidence>
<organism evidence="3 4">
    <name type="scientific">Xylophilus rhododendri</name>
    <dbReference type="NCBI Taxonomy" id="2697032"/>
    <lineage>
        <taxon>Bacteria</taxon>
        <taxon>Pseudomonadati</taxon>
        <taxon>Pseudomonadota</taxon>
        <taxon>Betaproteobacteria</taxon>
        <taxon>Burkholderiales</taxon>
        <taxon>Xylophilus</taxon>
    </lineage>
</organism>
<feature type="domain" description="Pili assembly chaperone N-terminal" evidence="2">
    <location>
        <begin position="27"/>
        <end position="143"/>
    </location>
</feature>
<name>A0A857J663_9BURK</name>
<evidence type="ECO:0000313" key="3">
    <source>
        <dbReference type="EMBL" id="QHI98723.1"/>
    </source>
</evidence>